<feature type="region of interest" description="Disordered" evidence="2">
    <location>
        <begin position="60"/>
        <end position="135"/>
    </location>
</feature>
<feature type="compositionally biased region" description="Basic residues" evidence="2">
    <location>
        <begin position="408"/>
        <end position="417"/>
    </location>
</feature>
<dbReference type="OrthoDB" id="3224221at2759"/>
<proteinExistence type="predicted"/>
<dbReference type="AlphaFoldDB" id="A0A0D2Q080"/>
<dbReference type="EMBL" id="KN817534">
    <property type="protein sequence ID" value="KJA24985.1"/>
    <property type="molecule type" value="Genomic_DNA"/>
</dbReference>
<feature type="compositionally biased region" description="Acidic residues" evidence="2">
    <location>
        <begin position="769"/>
        <end position="782"/>
    </location>
</feature>
<gene>
    <name evidence="3" type="ORF">HYPSUDRAFT_53481</name>
</gene>
<feature type="coiled-coil region" evidence="1">
    <location>
        <begin position="450"/>
        <end position="480"/>
    </location>
</feature>
<feature type="coiled-coil region" evidence="1">
    <location>
        <begin position="512"/>
        <end position="576"/>
    </location>
</feature>
<evidence type="ECO:0000313" key="4">
    <source>
        <dbReference type="Proteomes" id="UP000054270"/>
    </source>
</evidence>
<sequence>MAPSVRLHIPLYTTRIQFECSVLPPPPDITLRANLAEKVRKGQCVLPDFTLRADLTHKIRRKRHAARSPYERVARHSPEPKPRPREPPYAESREGSPLTSIDGSDDSEGEMLPPLPKSRQIPKPPGEAGRRNCGGFNLESALNWEGNKYKRMMSHIDAIIKLRLDATKSFTNQDQSTEKMKIQHRYIGDWPIREAYKQRLKYHSEMAKKKAHRKVELALVQAARVSASSKTIKQLKRASTHIDEFLTSRSQAHHRNVAPPYIIKCFVETEMQVILTEKNVLYFRAPVLTERLNGKASISQRRTFGLPQDSPDVESHNLDQDDSMQALPTAIQNPCYAAAAHPPVGQPIPPTTVHSPGVHGPPAELHTAEPYSSNAKVEGIQATGLLVPPNPDSEERRPRIEDRNNLTTHRHQRRSKTPRPNPVYEEPPMYAKLSLRLRNQLQQEFHDREANFLNHQSQILEQERTRMEDQIRKHQEHAAQIVLQAKNDADALIRTARTEAEQIFQERRTSMLDLASRREQDLLEKLRGAEEDLDSVRRGANEYAEMLQKAQAEVRQARLEADESRAEAERMRLELMRSNVGHRGAAEEQEHSDKARREKGKAITPEISDTEDEIAKHLMVPSSQPQRSRDEDDDMGLMPSSSETILPAPSSPADSPSIPRRPPGRDRDKDDDMGQASRHQFQSGRTNDNEMGAVPSSSPVAPPARHSYTRVQGAVVPPPQRHSRPRGGGGPRVDIHMGPGNEAGGNQKRVNVTRPEEQNSAHHPGVSEAVDDENQSEMEDEVEARRQIRPIRRKYSIYRQTRPRGSNPQRAVGLNAVRSLMNTLMHIQRDSDVTKVRLADSAEVEQFDIGEGDGPGLDPMRPYFGKHFLKKGWHHTLRSLFIERMQQDYAPFNESEEDNIGDMFDERIGRLRRQWVHQMKMSENDMEREVALRAAQGRSSTRRVTLYDNRREVALGNVKKPDGSIDKGWQATLRLINKLGCQGMSSDESAWEGEGTRRRRVYYIRRRKWRSVETQNRLEIVDANMNTTNAFGRPRCGNAPRERIRLTTGPSIYYQVHEILHEQYEHKR</sequence>
<evidence type="ECO:0000313" key="3">
    <source>
        <dbReference type="EMBL" id="KJA24985.1"/>
    </source>
</evidence>
<feature type="compositionally biased region" description="Polar residues" evidence="2">
    <location>
        <begin position="677"/>
        <end position="686"/>
    </location>
</feature>
<feature type="region of interest" description="Disordered" evidence="2">
    <location>
        <begin position="300"/>
        <end position="319"/>
    </location>
</feature>
<evidence type="ECO:0000256" key="2">
    <source>
        <dbReference type="SAM" id="MobiDB-lite"/>
    </source>
</evidence>
<feature type="compositionally biased region" description="Basic and acidic residues" evidence="2">
    <location>
        <begin position="584"/>
        <end position="596"/>
    </location>
</feature>
<feature type="compositionally biased region" description="Basic and acidic residues" evidence="2">
    <location>
        <begin position="393"/>
        <end position="404"/>
    </location>
</feature>
<dbReference type="STRING" id="945553.A0A0D2Q080"/>
<feature type="compositionally biased region" description="Low complexity" evidence="2">
    <location>
        <begin position="647"/>
        <end position="658"/>
    </location>
</feature>
<organism evidence="3 4">
    <name type="scientific">Hypholoma sublateritium (strain FD-334 SS-4)</name>
    <dbReference type="NCBI Taxonomy" id="945553"/>
    <lineage>
        <taxon>Eukaryota</taxon>
        <taxon>Fungi</taxon>
        <taxon>Dikarya</taxon>
        <taxon>Basidiomycota</taxon>
        <taxon>Agaricomycotina</taxon>
        <taxon>Agaricomycetes</taxon>
        <taxon>Agaricomycetidae</taxon>
        <taxon>Agaricales</taxon>
        <taxon>Agaricineae</taxon>
        <taxon>Strophariaceae</taxon>
        <taxon>Hypholoma</taxon>
    </lineage>
</organism>
<protein>
    <submittedName>
        <fullName evidence="3">Uncharacterized protein</fullName>
    </submittedName>
</protein>
<feature type="compositionally biased region" description="Basic and acidic residues" evidence="2">
    <location>
        <begin position="69"/>
        <end position="94"/>
    </location>
</feature>
<keyword evidence="1" id="KW-0175">Coiled coil</keyword>
<evidence type="ECO:0000256" key="1">
    <source>
        <dbReference type="SAM" id="Coils"/>
    </source>
</evidence>
<accession>A0A0D2Q080</accession>
<reference evidence="4" key="1">
    <citation type="submission" date="2014-04" db="EMBL/GenBank/DDBJ databases">
        <title>Evolutionary Origins and Diversification of the Mycorrhizal Mutualists.</title>
        <authorList>
            <consortium name="DOE Joint Genome Institute"/>
            <consortium name="Mycorrhizal Genomics Consortium"/>
            <person name="Kohler A."/>
            <person name="Kuo A."/>
            <person name="Nagy L.G."/>
            <person name="Floudas D."/>
            <person name="Copeland A."/>
            <person name="Barry K.W."/>
            <person name="Cichocki N."/>
            <person name="Veneault-Fourrey C."/>
            <person name="LaButti K."/>
            <person name="Lindquist E.A."/>
            <person name="Lipzen A."/>
            <person name="Lundell T."/>
            <person name="Morin E."/>
            <person name="Murat C."/>
            <person name="Riley R."/>
            <person name="Ohm R."/>
            <person name="Sun H."/>
            <person name="Tunlid A."/>
            <person name="Henrissat B."/>
            <person name="Grigoriev I.V."/>
            <person name="Hibbett D.S."/>
            <person name="Martin F."/>
        </authorList>
    </citation>
    <scope>NUCLEOTIDE SEQUENCE [LARGE SCALE GENOMIC DNA]</scope>
    <source>
        <strain evidence="4">FD-334 SS-4</strain>
    </source>
</reference>
<keyword evidence="4" id="KW-1185">Reference proteome</keyword>
<feature type="region of interest" description="Disordered" evidence="2">
    <location>
        <begin position="383"/>
        <end position="426"/>
    </location>
</feature>
<feature type="region of interest" description="Disordered" evidence="2">
    <location>
        <begin position="576"/>
        <end position="784"/>
    </location>
</feature>
<feature type="compositionally biased region" description="Basic and acidic residues" evidence="2">
    <location>
        <begin position="663"/>
        <end position="672"/>
    </location>
</feature>
<dbReference type="Proteomes" id="UP000054270">
    <property type="component" value="Unassembled WGS sequence"/>
</dbReference>
<name>A0A0D2Q080_HYPSF</name>